<dbReference type="OrthoDB" id="6631788at2"/>
<gene>
    <name evidence="2" type="ORF">DS742_19370</name>
</gene>
<dbReference type="Gene3D" id="3.90.75.20">
    <property type="match status" value="1"/>
</dbReference>
<proteinExistence type="predicted"/>
<comment type="caution">
    <text evidence="2">The sequence shown here is derived from an EMBL/GenBank/DDBJ whole genome shotgun (WGS) entry which is preliminary data.</text>
</comment>
<dbReference type="EMBL" id="QOHO01000064">
    <property type="protein sequence ID" value="RFZ77349.1"/>
    <property type="molecule type" value="Genomic_DNA"/>
</dbReference>
<reference evidence="2 3" key="1">
    <citation type="submission" date="2018-07" db="EMBL/GenBank/DDBJ databases">
        <title>New species, Clostridium PI-S10-A1B.</title>
        <authorList>
            <person name="Krishna G."/>
            <person name="Summeta K."/>
            <person name="Shikha S."/>
            <person name="Prabhu P.B."/>
            <person name="Suresh K."/>
        </authorList>
    </citation>
    <scope>NUCLEOTIDE SEQUENCE [LARGE SCALE GENOMIC DNA]</scope>
    <source>
        <strain evidence="2 3">PI-S10-A1B</strain>
    </source>
</reference>
<dbReference type="SUPFAM" id="SSF54060">
    <property type="entry name" value="His-Me finger endonucleases"/>
    <property type="match status" value="1"/>
</dbReference>
<accession>A0A3E2N8L1</accession>
<dbReference type="InterPro" id="IPR003615">
    <property type="entry name" value="HNH_nuc"/>
</dbReference>
<dbReference type="InterPro" id="IPR044925">
    <property type="entry name" value="His-Me_finger_sf"/>
</dbReference>
<dbReference type="AlphaFoldDB" id="A0A3E2N8L1"/>
<evidence type="ECO:0000313" key="2">
    <source>
        <dbReference type="EMBL" id="RFZ77349.1"/>
    </source>
</evidence>
<dbReference type="RefSeq" id="WP_117418618.1">
    <property type="nucleotide sequence ID" value="NZ_QOHO01000064.1"/>
</dbReference>
<protein>
    <recommendedName>
        <fullName evidence="1">HNH nuclease domain-containing protein</fullName>
    </recommendedName>
</protein>
<dbReference type="Pfam" id="PF13392">
    <property type="entry name" value="HNH_3"/>
    <property type="match status" value="1"/>
</dbReference>
<dbReference type="Proteomes" id="UP000260680">
    <property type="component" value="Unassembled WGS sequence"/>
</dbReference>
<feature type="domain" description="HNH nuclease" evidence="1">
    <location>
        <begin position="24"/>
        <end position="72"/>
    </location>
</feature>
<organism evidence="2 3">
    <name type="scientific">Lacrimispora amygdalina</name>
    <dbReference type="NCBI Taxonomy" id="253257"/>
    <lineage>
        <taxon>Bacteria</taxon>
        <taxon>Bacillati</taxon>
        <taxon>Bacillota</taxon>
        <taxon>Clostridia</taxon>
        <taxon>Lachnospirales</taxon>
        <taxon>Lachnospiraceae</taxon>
        <taxon>Lacrimispora</taxon>
    </lineage>
</organism>
<name>A0A3E2N8L1_9FIRM</name>
<sequence length="175" mass="20140">MKQYQIGGCNGGKYRMVYFYDGKVKRQFYVHRLVAEAFIDNPNNKPCVNHIDGNPGNNSVTNLEWVTSSENLIHAYTNLVPKYKCRFCGSVSFTKLRICKSCRGKLFDVNQTAIDNVVRLEEIQNKLQRKDILQLSEMQKELIIFKLIGIPCEEVAKKYGVSRQAISERLKKLLS</sequence>
<evidence type="ECO:0000259" key="1">
    <source>
        <dbReference type="SMART" id="SM00507"/>
    </source>
</evidence>
<evidence type="ECO:0000313" key="3">
    <source>
        <dbReference type="Proteomes" id="UP000260680"/>
    </source>
</evidence>
<dbReference type="SMART" id="SM00507">
    <property type="entry name" value="HNHc"/>
    <property type="match status" value="1"/>
</dbReference>